<organism evidence="1 2">
    <name type="scientific">Prorocentrum cordatum</name>
    <dbReference type="NCBI Taxonomy" id="2364126"/>
    <lineage>
        <taxon>Eukaryota</taxon>
        <taxon>Sar</taxon>
        <taxon>Alveolata</taxon>
        <taxon>Dinophyceae</taxon>
        <taxon>Prorocentrales</taxon>
        <taxon>Prorocentraceae</taxon>
        <taxon>Prorocentrum</taxon>
    </lineage>
</organism>
<protein>
    <recommendedName>
        <fullName evidence="3">Spindle pole body component</fullName>
    </recommendedName>
</protein>
<proteinExistence type="predicted"/>
<evidence type="ECO:0000313" key="1">
    <source>
        <dbReference type="EMBL" id="CAK0839356.1"/>
    </source>
</evidence>
<sequence>MPVIRVCPARGPGAAAERTWGPGRRCGAHVGRAGEPDGSEPDVRVYGVLVAVRQMMLRAVRALHVAGGAAAGPAAGAVESQFHLLLASANEFLADTFLAEEYPGNDSLDIARYLACLKHLRRSARCLSDYLAGPAARAGPEDFAQSIRRLEERVRAKRTNAHLSIVRLRQRQPWREGDQSLRTLGAAVQELDEAEAAPAWLQEPVADVGQMSMSRSRNRVARCVCLEASPCACSHFLLDVERGLLLSIT</sequence>
<evidence type="ECO:0000313" key="2">
    <source>
        <dbReference type="Proteomes" id="UP001189429"/>
    </source>
</evidence>
<keyword evidence="2" id="KW-1185">Reference proteome</keyword>
<accession>A0ABN9T2Z2</accession>
<comment type="caution">
    <text evidence="1">The sequence shown here is derived from an EMBL/GenBank/DDBJ whole genome shotgun (WGS) entry which is preliminary data.</text>
</comment>
<dbReference type="EMBL" id="CAUYUJ010014284">
    <property type="protein sequence ID" value="CAK0839356.1"/>
    <property type="molecule type" value="Genomic_DNA"/>
</dbReference>
<dbReference type="Proteomes" id="UP001189429">
    <property type="component" value="Unassembled WGS sequence"/>
</dbReference>
<name>A0ABN9T2Z2_9DINO</name>
<gene>
    <name evidence="1" type="ORF">PCOR1329_LOCUS35043</name>
</gene>
<reference evidence="1" key="1">
    <citation type="submission" date="2023-10" db="EMBL/GenBank/DDBJ databases">
        <authorList>
            <person name="Chen Y."/>
            <person name="Shah S."/>
            <person name="Dougan E. K."/>
            <person name="Thang M."/>
            <person name="Chan C."/>
        </authorList>
    </citation>
    <scope>NUCLEOTIDE SEQUENCE [LARGE SCALE GENOMIC DNA]</scope>
</reference>
<evidence type="ECO:0008006" key="3">
    <source>
        <dbReference type="Google" id="ProtNLM"/>
    </source>
</evidence>